<name>A0A0E9W6M9_ANGAN</name>
<dbReference type="EMBL" id="GBXM01022543">
    <property type="protein sequence ID" value="JAH86034.1"/>
    <property type="molecule type" value="Transcribed_RNA"/>
</dbReference>
<protein>
    <submittedName>
        <fullName evidence="1">Uncharacterized protein</fullName>
    </submittedName>
</protein>
<accession>A0A0E9W6M9</accession>
<proteinExistence type="predicted"/>
<organism evidence="1">
    <name type="scientific">Anguilla anguilla</name>
    <name type="common">European freshwater eel</name>
    <name type="synonym">Muraena anguilla</name>
    <dbReference type="NCBI Taxonomy" id="7936"/>
    <lineage>
        <taxon>Eukaryota</taxon>
        <taxon>Metazoa</taxon>
        <taxon>Chordata</taxon>
        <taxon>Craniata</taxon>
        <taxon>Vertebrata</taxon>
        <taxon>Euteleostomi</taxon>
        <taxon>Actinopterygii</taxon>
        <taxon>Neopterygii</taxon>
        <taxon>Teleostei</taxon>
        <taxon>Anguilliformes</taxon>
        <taxon>Anguillidae</taxon>
        <taxon>Anguilla</taxon>
    </lineage>
</organism>
<dbReference type="AlphaFoldDB" id="A0A0E9W6M9"/>
<reference evidence="1" key="1">
    <citation type="submission" date="2014-11" db="EMBL/GenBank/DDBJ databases">
        <authorList>
            <person name="Amaro Gonzalez C."/>
        </authorList>
    </citation>
    <scope>NUCLEOTIDE SEQUENCE</scope>
</reference>
<evidence type="ECO:0000313" key="1">
    <source>
        <dbReference type="EMBL" id="JAH86034.1"/>
    </source>
</evidence>
<reference evidence="1" key="2">
    <citation type="journal article" date="2015" name="Fish Shellfish Immunol.">
        <title>Early steps in the European eel (Anguilla anguilla)-Vibrio vulnificus interaction in the gills: Role of the RtxA13 toxin.</title>
        <authorList>
            <person name="Callol A."/>
            <person name="Pajuelo D."/>
            <person name="Ebbesson L."/>
            <person name="Teles M."/>
            <person name="MacKenzie S."/>
            <person name="Amaro C."/>
        </authorList>
    </citation>
    <scope>NUCLEOTIDE SEQUENCE</scope>
</reference>
<sequence>MSISEGECGNTQCLKFLCSSMCMPWNLLYFCPPPPRQILPSARKI</sequence>